<sequence length="47" mass="5579">MKIRIYLTKLYKLEIAYRPSIPFSYFIMCVVVIYEKELIDIGGTCSR</sequence>
<reference evidence="1 2" key="1">
    <citation type="submission" date="2021-03" db="EMBL/GenBank/DDBJ databases">
        <title>Genomic Encyclopedia of Type Strains, Phase IV (KMG-IV): sequencing the most valuable type-strain genomes for metagenomic binning, comparative biology and taxonomic classification.</title>
        <authorList>
            <person name="Goeker M."/>
        </authorList>
    </citation>
    <scope>NUCLEOTIDE SEQUENCE [LARGE SCALE GENOMIC DNA]</scope>
    <source>
        <strain evidence="1 2">DSM 23491</strain>
    </source>
</reference>
<gene>
    <name evidence="1" type="ORF">J2Z20_001874</name>
</gene>
<dbReference type="EMBL" id="JAGGKP010000003">
    <property type="protein sequence ID" value="MBP1936992.1"/>
    <property type="molecule type" value="Genomic_DNA"/>
</dbReference>
<protein>
    <submittedName>
        <fullName evidence="1">Uncharacterized protein</fullName>
    </submittedName>
</protein>
<keyword evidence="2" id="KW-1185">Reference proteome</keyword>
<proteinExistence type="predicted"/>
<evidence type="ECO:0000313" key="1">
    <source>
        <dbReference type="EMBL" id="MBP1936992.1"/>
    </source>
</evidence>
<organism evidence="1 2">
    <name type="scientific">Paenibacillus sediminis</name>
    <dbReference type="NCBI Taxonomy" id="664909"/>
    <lineage>
        <taxon>Bacteria</taxon>
        <taxon>Bacillati</taxon>
        <taxon>Bacillota</taxon>
        <taxon>Bacilli</taxon>
        <taxon>Bacillales</taxon>
        <taxon>Paenibacillaceae</taxon>
        <taxon>Paenibacillus</taxon>
    </lineage>
</organism>
<name>A0ABS4H375_9BACL</name>
<dbReference type="Proteomes" id="UP001519273">
    <property type="component" value="Unassembled WGS sequence"/>
</dbReference>
<evidence type="ECO:0000313" key="2">
    <source>
        <dbReference type="Proteomes" id="UP001519273"/>
    </source>
</evidence>
<comment type="caution">
    <text evidence="1">The sequence shown here is derived from an EMBL/GenBank/DDBJ whole genome shotgun (WGS) entry which is preliminary data.</text>
</comment>
<accession>A0ABS4H375</accession>